<dbReference type="OrthoDB" id="5840532at2759"/>
<dbReference type="SUPFAM" id="SSF51182">
    <property type="entry name" value="RmlC-like cupins"/>
    <property type="match status" value="1"/>
</dbReference>
<organism evidence="1 2">
    <name type="scientific">Coniella lustricola</name>
    <dbReference type="NCBI Taxonomy" id="2025994"/>
    <lineage>
        <taxon>Eukaryota</taxon>
        <taxon>Fungi</taxon>
        <taxon>Dikarya</taxon>
        <taxon>Ascomycota</taxon>
        <taxon>Pezizomycotina</taxon>
        <taxon>Sordariomycetes</taxon>
        <taxon>Sordariomycetidae</taxon>
        <taxon>Diaporthales</taxon>
        <taxon>Schizoparmaceae</taxon>
        <taxon>Coniella</taxon>
    </lineage>
</organism>
<evidence type="ECO:0008006" key="3">
    <source>
        <dbReference type="Google" id="ProtNLM"/>
    </source>
</evidence>
<dbReference type="InterPro" id="IPR014710">
    <property type="entry name" value="RmlC-like_jellyroll"/>
</dbReference>
<dbReference type="InParanoid" id="A0A2T3ABT1"/>
<sequence length="195" mass="21699">MASSNERPPTENQVSNLPGCKVLITSHNDEGKGVVKHTEPVKWGLYDEERLAMSIAWTTQFPSDLNNEADIKLHKDRMAEGKTGLALGGGTVLRYVDFAPNYESMMHRTQSVDYGIVTHGTIIAKFDSGEEHLMHAGDVCVQRATMHSWKNPSKTEWARMIFSLQDIKPLFFGEERLREAGVGDAEIIPPSGNDD</sequence>
<keyword evidence="2" id="KW-1185">Reference proteome</keyword>
<dbReference type="EMBL" id="KZ678417">
    <property type="protein sequence ID" value="PSR90645.1"/>
    <property type="molecule type" value="Genomic_DNA"/>
</dbReference>
<dbReference type="InterPro" id="IPR047142">
    <property type="entry name" value="OryJ/VirC-like"/>
</dbReference>
<dbReference type="CDD" id="cd02231">
    <property type="entry name" value="cupin_BLL6423-like"/>
    <property type="match status" value="1"/>
</dbReference>
<name>A0A2T3ABT1_9PEZI</name>
<dbReference type="AlphaFoldDB" id="A0A2T3ABT1"/>
<protein>
    <recommendedName>
        <fullName evidence="3">Cupin 2 conserved barrel domain-containing protein</fullName>
    </recommendedName>
</protein>
<dbReference type="InterPro" id="IPR011051">
    <property type="entry name" value="RmlC_Cupin_sf"/>
</dbReference>
<proteinExistence type="predicted"/>
<evidence type="ECO:0000313" key="1">
    <source>
        <dbReference type="EMBL" id="PSR90645.1"/>
    </source>
</evidence>
<dbReference type="PANTHER" id="PTHR36156:SF2">
    <property type="entry name" value="CUPIN TYPE-2 DOMAIN-CONTAINING PROTEIN"/>
    <property type="match status" value="1"/>
</dbReference>
<accession>A0A2T3ABT1</accession>
<reference evidence="1 2" key="1">
    <citation type="journal article" date="2018" name="Mycol. Prog.">
        <title>Coniella lustricola, a new species from submerged detritus.</title>
        <authorList>
            <person name="Raudabaugh D.B."/>
            <person name="Iturriaga T."/>
            <person name="Carver A."/>
            <person name="Mondo S."/>
            <person name="Pangilinan J."/>
            <person name="Lipzen A."/>
            <person name="He G."/>
            <person name="Amirebrahimi M."/>
            <person name="Grigoriev I.V."/>
            <person name="Miller A.N."/>
        </authorList>
    </citation>
    <scope>NUCLEOTIDE SEQUENCE [LARGE SCALE GENOMIC DNA]</scope>
    <source>
        <strain evidence="1 2">B22-T-1</strain>
    </source>
</reference>
<gene>
    <name evidence="1" type="ORF">BD289DRAFT_460073</name>
</gene>
<dbReference type="Proteomes" id="UP000241462">
    <property type="component" value="Unassembled WGS sequence"/>
</dbReference>
<dbReference type="PANTHER" id="PTHR36156">
    <property type="entry name" value="SLR2101 PROTEIN"/>
    <property type="match status" value="1"/>
</dbReference>
<dbReference type="Gene3D" id="2.60.120.10">
    <property type="entry name" value="Jelly Rolls"/>
    <property type="match status" value="1"/>
</dbReference>
<evidence type="ECO:0000313" key="2">
    <source>
        <dbReference type="Proteomes" id="UP000241462"/>
    </source>
</evidence>